<reference evidence="2" key="2">
    <citation type="journal article" date="2020" name="Microorganisms">
        <title>Osmotic Adaptation and Compatible Solute Biosynthesis of Phototrophic Bacteria as Revealed from Genome Analyses.</title>
        <authorList>
            <person name="Imhoff J.F."/>
            <person name="Rahn T."/>
            <person name="Kunzel S."/>
            <person name="Keller A."/>
            <person name="Neulinger S.C."/>
        </authorList>
    </citation>
    <scope>NUCLEOTIDE SEQUENCE</scope>
    <source>
        <strain evidence="2">DSM 11080</strain>
    </source>
</reference>
<dbReference type="RefSeq" id="WP_200346783.1">
    <property type="nucleotide sequence ID" value="NZ_NRSJ01000024.1"/>
</dbReference>
<comment type="caution">
    <text evidence="2">The sequence shown here is derived from an EMBL/GenBank/DDBJ whole genome shotgun (WGS) entry which is preliminary data.</text>
</comment>
<organism evidence="2 3">
    <name type="scientific">Halochromatium glycolicum</name>
    <dbReference type="NCBI Taxonomy" id="85075"/>
    <lineage>
        <taxon>Bacteria</taxon>
        <taxon>Pseudomonadati</taxon>
        <taxon>Pseudomonadota</taxon>
        <taxon>Gammaproteobacteria</taxon>
        <taxon>Chromatiales</taxon>
        <taxon>Chromatiaceae</taxon>
        <taxon>Halochromatium</taxon>
    </lineage>
</organism>
<dbReference type="AlphaFoldDB" id="A0AAJ0XA85"/>
<evidence type="ECO:0000313" key="3">
    <source>
        <dbReference type="Proteomes" id="UP001296776"/>
    </source>
</evidence>
<proteinExistence type="predicted"/>
<name>A0AAJ0XA85_9GAMM</name>
<gene>
    <name evidence="2" type="ORF">CKO40_13615</name>
</gene>
<sequence>MTRHLIQATESLSTLAATYQLSGWQGLYFAAVNSAFRQQFPDPWAIPQGAEIAIPESALEQQAALSLRQAQLEGLEKQVNTLADKQRQLLLAPFGTTGPSAPQAVMSSVIHSVVSTATEAISLLKAPDWRCSHRDHDLLSDALQRWVLGDAEAAASLLSLLTRAARGVPWCLPATNAQAWCDPSCPLFWAKPLILSHLPSAFADARCQRATVSTLLRAHQLTLTQLIRQLRLLRTEVIMEANHLGRLTDGRP</sequence>
<dbReference type="EMBL" id="NRSJ01000024">
    <property type="protein sequence ID" value="MBK1705561.1"/>
    <property type="molecule type" value="Genomic_DNA"/>
</dbReference>
<keyword evidence="3" id="KW-1185">Reference proteome</keyword>
<evidence type="ECO:0000313" key="2">
    <source>
        <dbReference type="EMBL" id="MBK1705561.1"/>
    </source>
</evidence>
<accession>A0AAJ0XA85</accession>
<feature type="coiled-coil region" evidence="1">
    <location>
        <begin position="65"/>
        <end position="92"/>
    </location>
</feature>
<keyword evidence="1" id="KW-0175">Coiled coil</keyword>
<protein>
    <submittedName>
        <fullName evidence="2">Uncharacterized protein</fullName>
    </submittedName>
</protein>
<evidence type="ECO:0000256" key="1">
    <source>
        <dbReference type="SAM" id="Coils"/>
    </source>
</evidence>
<dbReference type="Proteomes" id="UP001296776">
    <property type="component" value="Unassembled WGS sequence"/>
</dbReference>
<reference evidence="2" key="1">
    <citation type="submission" date="2017-08" db="EMBL/GenBank/DDBJ databases">
        <authorList>
            <person name="Imhoff J.F."/>
            <person name="Rahn T."/>
            <person name="Kuenzel S."/>
            <person name="Neulinger S.C."/>
        </authorList>
    </citation>
    <scope>NUCLEOTIDE SEQUENCE</scope>
    <source>
        <strain evidence="2">DSM 11080</strain>
    </source>
</reference>